<proteinExistence type="predicted"/>
<dbReference type="EMBL" id="DRTM01000117">
    <property type="protein sequence ID" value="HHE75809.1"/>
    <property type="molecule type" value="Genomic_DNA"/>
</dbReference>
<organism evidence="1">
    <name type="scientific">Candidatus Aciduliprofundum boonei</name>
    <dbReference type="NCBI Taxonomy" id="379547"/>
    <lineage>
        <taxon>Archaea</taxon>
        <taxon>Methanobacteriati</taxon>
        <taxon>Thermoplasmatota</taxon>
        <taxon>DHVE2 group</taxon>
        <taxon>Candidatus Aciduliprofundum</taxon>
    </lineage>
</organism>
<accession>A0A7J3T9A7</accession>
<sequence length="140" mass="16021">MIRLFRIDGIEAKRFIEPENAPHEIRIDNNSTILSISYQDEKKVKISFKFTITYSGIGMIALDGMLIYEGNAREIAEEWKKKHRMPDKVAQEVHATIINNCIIEAVWIAKEVRLPPPIPPPAQFMQQKISKKKGDVVGYA</sequence>
<protein>
    <submittedName>
        <fullName evidence="1">Uncharacterized protein</fullName>
    </submittedName>
</protein>
<reference evidence="1" key="1">
    <citation type="journal article" date="2020" name="mSystems">
        <title>Genome- and Community-Level Interaction Insights into Carbon Utilization and Element Cycling Functions of Hydrothermarchaeota in Hydrothermal Sediment.</title>
        <authorList>
            <person name="Zhou Z."/>
            <person name="Liu Y."/>
            <person name="Xu W."/>
            <person name="Pan J."/>
            <person name="Luo Z.H."/>
            <person name="Li M."/>
        </authorList>
    </citation>
    <scope>NUCLEOTIDE SEQUENCE [LARGE SCALE GENOMIC DNA]</scope>
    <source>
        <strain evidence="1">HyVt-85</strain>
    </source>
</reference>
<comment type="caution">
    <text evidence="1">The sequence shown here is derived from an EMBL/GenBank/DDBJ whole genome shotgun (WGS) entry which is preliminary data.</text>
</comment>
<dbReference type="Proteomes" id="UP000886130">
    <property type="component" value="Unassembled WGS sequence"/>
</dbReference>
<dbReference type="AlphaFoldDB" id="A0A7J3T9A7"/>
<evidence type="ECO:0000313" key="1">
    <source>
        <dbReference type="EMBL" id="HHE75809.1"/>
    </source>
</evidence>
<name>A0A7J3T9A7_9ARCH</name>
<gene>
    <name evidence="1" type="ORF">ENL31_01610</name>
</gene>